<evidence type="ECO:0000259" key="9">
    <source>
        <dbReference type="PROSITE" id="PS50056"/>
    </source>
</evidence>
<dbReference type="GO" id="GO:0005737">
    <property type="term" value="C:cytoplasm"/>
    <property type="evidence" value="ECO:0007669"/>
    <property type="project" value="UniProtKB-SubCell"/>
</dbReference>
<evidence type="ECO:0000256" key="1">
    <source>
        <dbReference type="ARBA" id="ARBA00004496"/>
    </source>
</evidence>
<dbReference type="PROSITE" id="PS50056">
    <property type="entry name" value="TYR_PHOSPHATASE_2"/>
    <property type="match status" value="1"/>
</dbReference>
<dbReference type="InterPro" id="IPR016130">
    <property type="entry name" value="Tyr_Pase_AS"/>
</dbReference>
<dbReference type="SMART" id="SM00194">
    <property type="entry name" value="PTPc"/>
    <property type="match status" value="1"/>
</dbReference>
<dbReference type="PANTHER" id="PTHR45983">
    <property type="entry name" value="TYROSINE PHOSPHATSE N18, PUTATIVE-RELATED"/>
    <property type="match status" value="1"/>
</dbReference>
<dbReference type="AlphaFoldDB" id="A0A8C5EM34"/>
<name>A0A8C5EM34_GOUWI</name>
<evidence type="ECO:0000256" key="7">
    <source>
        <dbReference type="ARBA" id="ARBA00034734"/>
    </source>
</evidence>
<evidence type="ECO:0000256" key="5">
    <source>
        <dbReference type="ARBA" id="ARBA00022801"/>
    </source>
</evidence>
<dbReference type="PANTHER" id="PTHR45983:SF1">
    <property type="entry name" value="TYROSINE-PROTEIN PHOSPHATASE NON-RECEPTOR TYPE 22"/>
    <property type="match status" value="1"/>
</dbReference>
<dbReference type="SMART" id="SM00404">
    <property type="entry name" value="PTPc_motif"/>
    <property type="match status" value="1"/>
</dbReference>
<dbReference type="SUPFAM" id="SSF52799">
    <property type="entry name" value="(Phosphotyrosine protein) phosphatases II"/>
    <property type="match status" value="1"/>
</dbReference>
<dbReference type="PROSITE" id="PS50055">
    <property type="entry name" value="TYR_PHOSPHATASE_PTP"/>
    <property type="match status" value="1"/>
</dbReference>
<keyword evidence="11" id="KW-1185">Reference proteome</keyword>
<dbReference type="Pfam" id="PF00102">
    <property type="entry name" value="Y_phosphatase"/>
    <property type="match status" value="1"/>
</dbReference>
<dbReference type="GO" id="GO:0050868">
    <property type="term" value="P:negative regulation of T cell activation"/>
    <property type="evidence" value="ECO:0007669"/>
    <property type="project" value="TreeGrafter"/>
</dbReference>
<dbReference type="InterPro" id="IPR047170">
    <property type="entry name" value="PTN12/18/22"/>
</dbReference>
<dbReference type="GO" id="GO:0050852">
    <property type="term" value="P:T cell receptor signaling pathway"/>
    <property type="evidence" value="ECO:0007669"/>
    <property type="project" value="TreeGrafter"/>
</dbReference>
<evidence type="ECO:0000313" key="10">
    <source>
        <dbReference type="Ensembl" id="ENSGWIP00000021810.1"/>
    </source>
</evidence>
<reference evidence="10" key="1">
    <citation type="submission" date="2020-06" db="EMBL/GenBank/DDBJ databases">
        <authorList>
            <consortium name="Wellcome Sanger Institute Data Sharing"/>
        </authorList>
    </citation>
    <scope>NUCLEOTIDE SEQUENCE [LARGE SCALE GENOMIC DNA]</scope>
</reference>
<dbReference type="GO" id="GO:0005634">
    <property type="term" value="C:nucleus"/>
    <property type="evidence" value="ECO:0007669"/>
    <property type="project" value="TreeGrafter"/>
</dbReference>
<proteinExistence type="inferred from homology"/>
<keyword evidence="3" id="KW-0963">Cytoplasm</keyword>
<organism evidence="10 11">
    <name type="scientific">Gouania willdenowi</name>
    <name type="common">Blunt-snouted clingfish</name>
    <name type="synonym">Lepadogaster willdenowi</name>
    <dbReference type="NCBI Taxonomy" id="441366"/>
    <lineage>
        <taxon>Eukaryota</taxon>
        <taxon>Metazoa</taxon>
        <taxon>Chordata</taxon>
        <taxon>Craniata</taxon>
        <taxon>Vertebrata</taxon>
        <taxon>Euteleostomi</taxon>
        <taxon>Actinopterygii</taxon>
        <taxon>Neopterygii</taxon>
        <taxon>Teleostei</taxon>
        <taxon>Neoteleostei</taxon>
        <taxon>Acanthomorphata</taxon>
        <taxon>Ovalentaria</taxon>
        <taxon>Blenniimorphae</taxon>
        <taxon>Blenniiformes</taxon>
        <taxon>Gobiesocoidei</taxon>
        <taxon>Gobiesocidae</taxon>
        <taxon>Gobiesocinae</taxon>
        <taxon>Gouania</taxon>
    </lineage>
</organism>
<comment type="subcellular location">
    <subcellularLocation>
        <location evidence="1">Cytoplasm</location>
    </subcellularLocation>
</comment>
<feature type="domain" description="Tyrosine specific protein phosphatases" evidence="9">
    <location>
        <begin position="189"/>
        <end position="266"/>
    </location>
</feature>
<dbReference type="Ensembl" id="ENSGWIT00000023916.1">
    <property type="protein sequence ID" value="ENSGWIP00000021810.1"/>
    <property type="gene ID" value="ENSGWIG00000011726.1"/>
</dbReference>
<dbReference type="Gene3D" id="3.90.190.10">
    <property type="entry name" value="Protein tyrosine phosphatase superfamily"/>
    <property type="match status" value="1"/>
</dbReference>
<dbReference type="PROSITE" id="PS00383">
    <property type="entry name" value="TYR_PHOSPHATASE_1"/>
    <property type="match status" value="1"/>
</dbReference>
<keyword evidence="5" id="KW-0378">Hydrolase</keyword>
<dbReference type="PRINTS" id="PR00700">
    <property type="entry name" value="PRTYPHPHTASE"/>
</dbReference>
<dbReference type="InterPro" id="IPR029021">
    <property type="entry name" value="Prot-tyrosine_phosphatase-like"/>
</dbReference>
<dbReference type="InterPro" id="IPR000387">
    <property type="entry name" value="Tyr_Pase_dom"/>
</dbReference>
<dbReference type="InterPro" id="IPR003595">
    <property type="entry name" value="Tyr_Pase_cat"/>
</dbReference>
<evidence type="ECO:0000259" key="8">
    <source>
        <dbReference type="PROSITE" id="PS50055"/>
    </source>
</evidence>
<keyword evidence="4" id="KW-0597">Phosphoprotein</keyword>
<comment type="similarity">
    <text evidence="7">Belongs to the protein-tyrosine phosphatase family. Non-receptor class 4 subfamily.</text>
</comment>
<feature type="domain" description="Tyrosine-protein phosphatase" evidence="8">
    <location>
        <begin position="15"/>
        <end position="275"/>
    </location>
</feature>
<protein>
    <recommendedName>
        <fullName evidence="2">protein-tyrosine-phosphatase</fullName>
        <ecNumber evidence="2">3.1.3.48</ecNumber>
    </recommendedName>
</protein>
<dbReference type="FunFam" id="3.90.190.10:FF:000045">
    <property type="entry name" value="Tyrosine-protein phosphatase non-receptor type 12"/>
    <property type="match status" value="1"/>
</dbReference>
<dbReference type="GO" id="GO:0004726">
    <property type="term" value="F:non-membrane spanning protein tyrosine phosphatase activity"/>
    <property type="evidence" value="ECO:0007669"/>
    <property type="project" value="InterPro"/>
</dbReference>
<dbReference type="Proteomes" id="UP000694680">
    <property type="component" value="Chromosome 7"/>
</dbReference>
<evidence type="ECO:0000256" key="2">
    <source>
        <dbReference type="ARBA" id="ARBA00013064"/>
    </source>
</evidence>
<dbReference type="EC" id="3.1.3.48" evidence="2"/>
<dbReference type="InterPro" id="IPR000242">
    <property type="entry name" value="PTP_cat"/>
</dbReference>
<evidence type="ECO:0000256" key="3">
    <source>
        <dbReference type="ARBA" id="ARBA00022490"/>
    </source>
</evidence>
<sequence length="492" mass="56855">QKSHCLILRTKLSTLRLRSQSIKYRTDKIFTCKTAEKQVNTKKNRYKDIIPFDHSRVKLTLSTSKKDNDYINGSFIQGVSGSRAYIATQGPLPHTVVDFLRMLWEYDIRVVVNACREFEMGKKKCELYWPRNPDTPFVCEPFTVDLDSEEDKGDYITRMLRLTFHNSSRILKQLHYVKWPDHGVPDSIPPILEMLQEMRSYQTHNDIPICIHCSAGCGRTGALCVIDYTWNLLKNQMITSDFNIFDLVQTMRTQRPSVVQTAEQYELVYRTIKYLFEKFLQNIDDQIQENKVRNTLQRSVGVFIHRTLQVSEVTLARISLCRRINEVLGLIPGGPPSPIPPLPEQMPQSFELASDQCNLTSLITTEQLALIVLTLHDVIIVTVFQGEDDQTPPLPERTPESFLLCTENDKPYTSFPQRVGLSSEWGGTCQAKEILNGPMSRSKVRMNQHPTNNSFCCRKTFCVFDSLPFQHRVFAPIQRKEEETRIKVRLRI</sequence>
<evidence type="ECO:0000256" key="6">
    <source>
        <dbReference type="ARBA" id="ARBA00022912"/>
    </source>
</evidence>
<evidence type="ECO:0000313" key="11">
    <source>
        <dbReference type="Proteomes" id="UP000694680"/>
    </source>
</evidence>
<evidence type="ECO:0000256" key="4">
    <source>
        <dbReference type="ARBA" id="ARBA00022553"/>
    </source>
</evidence>
<keyword evidence="6" id="KW-0904">Protein phosphatase</keyword>
<reference evidence="10" key="3">
    <citation type="submission" date="2025-09" db="UniProtKB">
        <authorList>
            <consortium name="Ensembl"/>
        </authorList>
    </citation>
    <scope>IDENTIFICATION</scope>
</reference>
<reference evidence="10" key="2">
    <citation type="submission" date="2025-08" db="UniProtKB">
        <authorList>
            <consortium name="Ensembl"/>
        </authorList>
    </citation>
    <scope>IDENTIFICATION</scope>
</reference>
<accession>A0A8C5EM34</accession>